<organism evidence="1 2">
    <name type="scientific">Paludisphaera mucosa</name>
    <dbReference type="NCBI Taxonomy" id="3030827"/>
    <lineage>
        <taxon>Bacteria</taxon>
        <taxon>Pseudomonadati</taxon>
        <taxon>Planctomycetota</taxon>
        <taxon>Planctomycetia</taxon>
        <taxon>Isosphaerales</taxon>
        <taxon>Isosphaeraceae</taxon>
        <taxon>Paludisphaera</taxon>
    </lineage>
</organism>
<dbReference type="SUPFAM" id="SSF48452">
    <property type="entry name" value="TPR-like"/>
    <property type="match status" value="1"/>
</dbReference>
<keyword evidence="2" id="KW-1185">Reference proteome</keyword>
<dbReference type="InterPro" id="IPR011990">
    <property type="entry name" value="TPR-like_helical_dom_sf"/>
</dbReference>
<evidence type="ECO:0008006" key="3">
    <source>
        <dbReference type="Google" id="ProtNLM"/>
    </source>
</evidence>
<comment type="caution">
    <text evidence="1">The sequence shown here is derived from an EMBL/GenBank/DDBJ whole genome shotgun (WGS) entry which is preliminary data.</text>
</comment>
<name>A0ABT6FKB4_9BACT</name>
<sequence length="459" mass="50270">MDRSRSWRNVGLTAVGLAAAGFALRVAGLVGAADGVAEVADADPQQRLPVIRRLVREGPPAGRPELLRRFAELDGGEGLATELLLATIDLDPAGADAMLEAYRGLFPDSPFLSTWTIEARLKQGRVDEAVQIHREAAAKVSDEVVRRGLLDQFTRQMADAGRAPEAYAAVETRDAEYVFRLLAGRLEPGAGYGPERLKPEEASTLRALVAAHEARIGRSPSVVYHLGRADEGEGRDEAAQGLYGEAMRALVAAGCGPGPAVDADWDRIRNRRINCLFRLGRWEQAYDECEPTKATFDRLCQLLEEAGRVDDVEKLAARHRRRAPDDPALAFWEAAVRWSRGEYAEALPLLDDYLRRAEPPRERARAAMDRKFRSLVHLGRLDEARAMVAPAAVRRWPEQALWGMIVAAKAGDEAALGLLMAEYADTRSTDGAYADEDLGPLLRDGPFAAVREKFPPPAP</sequence>
<accession>A0ABT6FKB4</accession>
<evidence type="ECO:0000313" key="2">
    <source>
        <dbReference type="Proteomes" id="UP001216907"/>
    </source>
</evidence>
<dbReference type="EMBL" id="JARRAG010000002">
    <property type="protein sequence ID" value="MDG3007798.1"/>
    <property type="molecule type" value="Genomic_DNA"/>
</dbReference>
<reference evidence="1 2" key="1">
    <citation type="submission" date="2023-03" db="EMBL/GenBank/DDBJ databases">
        <title>Paludisphaera mucosa sp. nov. a novel planctomycete from northern fen.</title>
        <authorList>
            <person name="Ivanova A."/>
        </authorList>
    </citation>
    <scope>NUCLEOTIDE SEQUENCE [LARGE SCALE GENOMIC DNA]</scope>
    <source>
        <strain evidence="1 2">Pla2</strain>
    </source>
</reference>
<dbReference type="RefSeq" id="WP_277864070.1">
    <property type="nucleotide sequence ID" value="NZ_JARRAG010000002.1"/>
</dbReference>
<evidence type="ECO:0000313" key="1">
    <source>
        <dbReference type="EMBL" id="MDG3007798.1"/>
    </source>
</evidence>
<dbReference type="Gene3D" id="1.25.40.10">
    <property type="entry name" value="Tetratricopeptide repeat domain"/>
    <property type="match status" value="1"/>
</dbReference>
<gene>
    <name evidence="1" type="ORF">PZE19_28885</name>
</gene>
<proteinExistence type="predicted"/>
<dbReference type="Proteomes" id="UP001216907">
    <property type="component" value="Unassembled WGS sequence"/>
</dbReference>
<protein>
    <recommendedName>
        <fullName evidence="3">Tetratricopeptide repeat protein</fullName>
    </recommendedName>
</protein>